<name>A0AAU7CKV2_9BACT</name>
<evidence type="ECO:0000313" key="1">
    <source>
        <dbReference type="EMBL" id="XBH05718.1"/>
    </source>
</evidence>
<gene>
    <name evidence="1" type="ORF">V5E97_06755</name>
</gene>
<protein>
    <submittedName>
        <fullName evidence="1">Uncharacterized protein</fullName>
    </submittedName>
</protein>
<sequence length="376" mass="39664">MADFVPSSLEDLDGTLGSSRVAQVLTGKILGSPDIASPAVIVQPFSSGQTADIQENRIYKDGSLVVGSRIDATGCHVHEMGNRTNDQVLQVWSDDPHSCHFGFGIGSSPNNDPSGLDPQKNVVFGWGYNYKEGGPLDPSQPSCTHRIESNYYLGGVPHFEVHLGSVIFPGVGGDPAIELRPITYVVNKTSKKPQVAFGTSTIYFNEENHSNQLGKLYRTTDGLTRFYLCDSTGDPGFSLETIGTGTQRDTLNIGRATSAQFASATFNATTSTSITYNAGANSSFYRLAGNILTISGATGGSMVLNTDTWSLINRAGSRFIIRGSDNGSAPGVGFLGAAPSTRVTMGAATAAASYGAAEQAMLQKAYDVLRTFGLGT</sequence>
<organism evidence="1">
    <name type="scientific">Singulisphaera sp. Ch08</name>
    <dbReference type="NCBI Taxonomy" id="3120278"/>
    <lineage>
        <taxon>Bacteria</taxon>
        <taxon>Pseudomonadati</taxon>
        <taxon>Planctomycetota</taxon>
        <taxon>Planctomycetia</taxon>
        <taxon>Isosphaerales</taxon>
        <taxon>Isosphaeraceae</taxon>
        <taxon>Singulisphaera</taxon>
    </lineage>
</organism>
<dbReference type="RefSeq" id="WP_406698567.1">
    <property type="nucleotide sequence ID" value="NZ_CP155447.1"/>
</dbReference>
<dbReference type="EMBL" id="CP155447">
    <property type="protein sequence ID" value="XBH05718.1"/>
    <property type="molecule type" value="Genomic_DNA"/>
</dbReference>
<accession>A0AAU7CKV2</accession>
<proteinExistence type="predicted"/>
<dbReference type="AlphaFoldDB" id="A0AAU7CKV2"/>
<reference evidence="1" key="1">
    <citation type="submission" date="2024-05" db="EMBL/GenBank/DDBJ databases">
        <title>Planctomycetes of the genus Singulisphaera possess chitinolytic capabilities.</title>
        <authorList>
            <person name="Ivanova A."/>
        </authorList>
    </citation>
    <scope>NUCLEOTIDE SEQUENCE</scope>
    <source>
        <strain evidence="1">Ch08T</strain>
    </source>
</reference>